<dbReference type="HOGENOM" id="CLU_921412_0_0_1"/>
<evidence type="ECO:0000256" key="1">
    <source>
        <dbReference type="SAM" id="MobiDB-lite"/>
    </source>
</evidence>
<reference evidence="2 3" key="2">
    <citation type="journal article" date="2012" name="PLoS Pathog.">
        <title>Diverse lifestyles and strategies of plant pathogenesis encoded in the genomes of eighteen Dothideomycetes fungi.</title>
        <authorList>
            <person name="Ohm R.A."/>
            <person name="Feau N."/>
            <person name="Henrissat B."/>
            <person name="Schoch C.L."/>
            <person name="Horwitz B.A."/>
            <person name="Barry K.W."/>
            <person name="Condon B.J."/>
            <person name="Copeland A.C."/>
            <person name="Dhillon B."/>
            <person name="Glaser F."/>
            <person name="Hesse C.N."/>
            <person name="Kosti I."/>
            <person name="LaButti K."/>
            <person name="Lindquist E.A."/>
            <person name="Lucas S."/>
            <person name="Salamov A.A."/>
            <person name="Bradshaw R.E."/>
            <person name="Ciuffetti L."/>
            <person name="Hamelin R.C."/>
            <person name="Kema G.H.J."/>
            <person name="Lawrence C."/>
            <person name="Scott J.A."/>
            <person name="Spatafora J.W."/>
            <person name="Turgeon B.G."/>
            <person name="de Wit P.J.G.M."/>
            <person name="Zhong S."/>
            <person name="Goodwin S.B."/>
            <person name="Grigoriev I.V."/>
        </authorList>
    </citation>
    <scope>NUCLEOTIDE SEQUENCE [LARGE SCALE GENOMIC DNA]</scope>
    <source>
        <strain evidence="3">NZE10 / CBS 128990</strain>
    </source>
</reference>
<evidence type="ECO:0000313" key="2">
    <source>
        <dbReference type="EMBL" id="EME47621.1"/>
    </source>
</evidence>
<dbReference type="Proteomes" id="UP000016933">
    <property type="component" value="Unassembled WGS sequence"/>
</dbReference>
<dbReference type="AlphaFoldDB" id="N1PVX7"/>
<name>N1PVX7_DOTSN</name>
<sequence length="302" mass="34045">MLHSQAMTNRKRPANQTPLGPTRPSPSSSLALDQQMVEPNNSRRQLKSVVTEFGFDETTTHQVNRPDLPTKHRCCGNARPSQIKHPQSPRGPDRWNPSPASLGGRLGERVDRQLADLESEFAKANLYVRWLESEMRARDATIVKLRRADHGDELKQERAVTKDLRAEVSKQNTELSVKKPELRGKQAKFDGKQRQLTTLMSTKENEVDQKLKALDRVSKLDQQAKKHAVIVELAGDLVESNTRGEWQNSGILMDHLIAAVEGREKLQPQAADDAIELTGEQEHRQYRVSLEPSTTNRFLGGD</sequence>
<feature type="region of interest" description="Disordered" evidence="1">
    <location>
        <begin position="57"/>
        <end position="104"/>
    </location>
</feature>
<protein>
    <submittedName>
        <fullName evidence="2">Uncharacterized protein</fullName>
    </submittedName>
</protein>
<feature type="compositionally biased region" description="Polar residues" evidence="1">
    <location>
        <begin position="1"/>
        <end position="43"/>
    </location>
</feature>
<dbReference type="OrthoDB" id="10451044at2759"/>
<gene>
    <name evidence="2" type="ORF">DOTSEDRAFT_50987</name>
</gene>
<accession>N1PVX7</accession>
<dbReference type="OMA" id="ANGYTRW"/>
<evidence type="ECO:0000313" key="3">
    <source>
        <dbReference type="Proteomes" id="UP000016933"/>
    </source>
</evidence>
<reference evidence="3" key="1">
    <citation type="journal article" date="2012" name="PLoS Genet.">
        <title>The genomes of the fungal plant pathogens Cladosporium fulvum and Dothistroma septosporum reveal adaptation to different hosts and lifestyles but also signatures of common ancestry.</title>
        <authorList>
            <person name="de Wit P.J.G.M."/>
            <person name="van der Burgt A."/>
            <person name="Oekmen B."/>
            <person name="Stergiopoulos I."/>
            <person name="Abd-Elsalam K.A."/>
            <person name="Aerts A.L."/>
            <person name="Bahkali A.H."/>
            <person name="Beenen H.G."/>
            <person name="Chettri P."/>
            <person name="Cox M.P."/>
            <person name="Datema E."/>
            <person name="de Vries R.P."/>
            <person name="Dhillon B."/>
            <person name="Ganley A.R."/>
            <person name="Griffiths S.A."/>
            <person name="Guo Y."/>
            <person name="Hamelin R.C."/>
            <person name="Henrissat B."/>
            <person name="Kabir M.S."/>
            <person name="Jashni M.K."/>
            <person name="Kema G."/>
            <person name="Klaubauf S."/>
            <person name="Lapidus A."/>
            <person name="Levasseur A."/>
            <person name="Lindquist E."/>
            <person name="Mehrabi R."/>
            <person name="Ohm R.A."/>
            <person name="Owen T.J."/>
            <person name="Salamov A."/>
            <person name="Schwelm A."/>
            <person name="Schijlen E."/>
            <person name="Sun H."/>
            <person name="van den Burg H.A."/>
            <person name="van Ham R.C.H.J."/>
            <person name="Zhang S."/>
            <person name="Goodwin S.B."/>
            <person name="Grigoriev I.V."/>
            <person name="Collemare J."/>
            <person name="Bradshaw R.E."/>
        </authorList>
    </citation>
    <scope>NUCLEOTIDE SEQUENCE [LARGE SCALE GENOMIC DNA]</scope>
    <source>
        <strain evidence="3">NZE10 / CBS 128990</strain>
    </source>
</reference>
<keyword evidence="3" id="KW-1185">Reference proteome</keyword>
<organism evidence="2 3">
    <name type="scientific">Dothistroma septosporum (strain NZE10 / CBS 128990)</name>
    <name type="common">Red band needle blight fungus</name>
    <name type="synonym">Mycosphaerella pini</name>
    <dbReference type="NCBI Taxonomy" id="675120"/>
    <lineage>
        <taxon>Eukaryota</taxon>
        <taxon>Fungi</taxon>
        <taxon>Dikarya</taxon>
        <taxon>Ascomycota</taxon>
        <taxon>Pezizomycotina</taxon>
        <taxon>Dothideomycetes</taxon>
        <taxon>Dothideomycetidae</taxon>
        <taxon>Mycosphaerellales</taxon>
        <taxon>Mycosphaerellaceae</taxon>
        <taxon>Dothistroma</taxon>
    </lineage>
</organism>
<proteinExistence type="predicted"/>
<feature type="region of interest" description="Disordered" evidence="1">
    <location>
        <begin position="1"/>
        <end position="45"/>
    </location>
</feature>
<dbReference type="EMBL" id="KB446536">
    <property type="protein sequence ID" value="EME47621.1"/>
    <property type="molecule type" value="Genomic_DNA"/>
</dbReference>